<dbReference type="Pfam" id="PF09594">
    <property type="entry name" value="GT87"/>
    <property type="match status" value="1"/>
</dbReference>
<dbReference type="InterPro" id="IPR018584">
    <property type="entry name" value="GT87"/>
</dbReference>
<keyword evidence="2" id="KW-1003">Cell membrane</keyword>
<evidence type="ECO:0000256" key="6">
    <source>
        <dbReference type="ARBA" id="ARBA00023136"/>
    </source>
</evidence>
<feature type="transmembrane region" description="Helical" evidence="8">
    <location>
        <begin position="308"/>
        <end position="328"/>
    </location>
</feature>
<feature type="transmembrane region" description="Helical" evidence="8">
    <location>
        <begin position="244"/>
        <end position="265"/>
    </location>
</feature>
<dbReference type="RefSeq" id="WP_247243533.1">
    <property type="nucleotide sequence ID" value="NZ_JALJRA010000006.1"/>
</dbReference>
<evidence type="ECO:0008006" key="11">
    <source>
        <dbReference type="Google" id="ProtNLM"/>
    </source>
</evidence>
<feature type="transmembrane region" description="Helical" evidence="8">
    <location>
        <begin position="135"/>
        <end position="152"/>
    </location>
</feature>
<evidence type="ECO:0000313" key="9">
    <source>
        <dbReference type="EMBL" id="MET3585578.1"/>
    </source>
</evidence>
<name>A0ABV2H4X0_9HYPH</name>
<feature type="transmembrane region" description="Helical" evidence="8">
    <location>
        <begin position="164"/>
        <end position="184"/>
    </location>
</feature>
<evidence type="ECO:0000256" key="5">
    <source>
        <dbReference type="ARBA" id="ARBA00022989"/>
    </source>
</evidence>
<evidence type="ECO:0000256" key="2">
    <source>
        <dbReference type="ARBA" id="ARBA00022475"/>
    </source>
</evidence>
<keyword evidence="5 8" id="KW-1133">Transmembrane helix</keyword>
<gene>
    <name evidence="9" type="ORF">ABID21_001687</name>
</gene>
<evidence type="ECO:0000256" key="3">
    <source>
        <dbReference type="ARBA" id="ARBA00022679"/>
    </source>
</evidence>
<comment type="similarity">
    <text evidence="7">Belongs to the glycosyltransferase 87 family.</text>
</comment>
<reference evidence="9 10" key="1">
    <citation type="submission" date="2024-06" db="EMBL/GenBank/DDBJ databases">
        <title>Genomic Encyclopedia of Type Strains, Phase IV (KMG-IV): sequencing the most valuable type-strain genomes for metagenomic binning, comparative biology and taxonomic classification.</title>
        <authorList>
            <person name="Goeker M."/>
        </authorList>
    </citation>
    <scope>NUCLEOTIDE SEQUENCE [LARGE SCALE GENOMIC DNA]</scope>
    <source>
        <strain evidence="9 10">DSM 105042</strain>
    </source>
</reference>
<protein>
    <recommendedName>
        <fullName evidence="11">Alpha-1,2-mannosyltransferase</fullName>
    </recommendedName>
</protein>
<organism evidence="9 10">
    <name type="scientific">Pseudorhizobium tarimense</name>
    <dbReference type="NCBI Taxonomy" id="1079109"/>
    <lineage>
        <taxon>Bacteria</taxon>
        <taxon>Pseudomonadati</taxon>
        <taxon>Pseudomonadota</taxon>
        <taxon>Alphaproteobacteria</taxon>
        <taxon>Hyphomicrobiales</taxon>
        <taxon>Rhizobiaceae</taxon>
        <taxon>Rhizobium/Agrobacterium group</taxon>
        <taxon>Pseudorhizobium</taxon>
    </lineage>
</organism>
<evidence type="ECO:0000256" key="4">
    <source>
        <dbReference type="ARBA" id="ARBA00022692"/>
    </source>
</evidence>
<evidence type="ECO:0000256" key="7">
    <source>
        <dbReference type="ARBA" id="ARBA00024033"/>
    </source>
</evidence>
<keyword evidence="3" id="KW-0808">Transferase</keyword>
<keyword evidence="4 8" id="KW-0812">Transmembrane</keyword>
<evidence type="ECO:0000313" key="10">
    <source>
        <dbReference type="Proteomes" id="UP001549031"/>
    </source>
</evidence>
<feature type="transmembrane region" description="Helical" evidence="8">
    <location>
        <begin position="277"/>
        <end position="301"/>
    </location>
</feature>
<comment type="caution">
    <text evidence="9">The sequence shown here is derived from an EMBL/GenBank/DDBJ whole genome shotgun (WGS) entry which is preliminary data.</text>
</comment>
<dbReference type="EMBL" id="JBEPLJ010000006">
    <property type="protein sequence ID" value="MET3585578.1"/>
    <property type="molecule type" value="Genomic_DNA"/>
</dbReference>
<evidence type="ECO:0000256" key="1">
    <source>
        <dbReference type="ARBA" id="ARBA00004651"/>
    </source>
</evidence>
<feature type="transmembrane region" description="Helical" evidence="8">
    <location>
        <begin position="340"/>
        <end position="358"/>
    </location>
</feature>
<feature type="transmembrane region" description="Helical" evidence="8">
    <location>
        <begin position="190"/>
        <end position="208"/>
    </location>
</feature>
<dbReference type="Proteomes" id="UP001549031">
    <property type="component" value="Unassembled WGS sequence"/>
</dbReference>
<keyword evidence="6 8" id="KW-0472">Membrane</keyword>
<keyword evidence="10" id="KW-1185">Reference proteome</keyword>
<feature type="transmembrane region" description="Helical" evidence="8">
    <location>
        <begin position="89"/>
        <end position="106"/>
    </location>
</feature>
<accession>A0ABV2H4X0</accession>
<feature type="transmembrane region" description="Helical" evidence="8">
    <location>
        <begin position="113"/>
        <end position="129"/>
    </location>
</feature>
<comment type="subcellular location">
    <subcellularLocation>
        <location evidence="1">Cell membrane</location>
        <topology evidence="1">Multi-pass membrane protein</topology>
    </subcellularLocation>
</comment>
<sequence>MGLAVLGIWAIDFEYPRVVSEHGLWDFGAFIASGRAAASGLDPYGIYPPLTPHVVFPGFEAWNPNLNPPISAILFQLFDIADHATSLRVWWAISLVCYLGAVLLLLRRYSDGLEAVLLGVWAFALAGFWDTLYLGQIYTPLVLATVAAWLLLDRGRYVQAGILIGLLVSMKPNFLVWPVLLFLAGHWRPVVAAAVTAAVVAAVPLAVFGPQIYLDWLALVASDGERAIFLTNASFAGLASRAGLPLLGTVLGAVLLLALAAWSFWRRPQPMDVSSFALLAALLASPLGWIHYTLFLLPVLFHHWRRPWTWPVAVALTIPVPLVLADFGKPALTQLTSGSIYGWSLVLLLVGLTAQQLLQSGAQRRR</sequence>
<evidence type="ECO:0000256" key="8">
    <source>
        <dbReference type="SAM" id="Phobius"/>
    </source>
</evidence>
<proteinExistence type="inferred from homology"/>